<evidence type="ECO:0000256" key="2">
    <source>
        <dbReference type="ARBA" id="ARBA00005003"/>
    </source>
</evidence>
<evidence type="ECO:0000256" key="1">
    <source>
        <dbReference type="ARBA" id="ARBA00001933"/>
    </source>
</evidence>
<comment type="similarity">
    <text evidence="3">Belongs to the cysteine synthase/cystathionine beta-synthase family.</text>
</comment>
<dbReference type="Proteomes" id="UP000664277">
    <property type="component" value="Unassembled WGS sequence"/>
</dbReference>
<evidence type="ECO:0000259" key="12">
    <source>
        <dbReference type="PROSITE" id="PS51371"/>
    </source>
</evidence>
<dbReference type="GO" id="GO:0016765">
    <property type="term" value="F:transferase activity, transferring alkyl or aryl (other than methyl) groups"/>
    <property type="evidence" value="ECO:0007669"/>
    <property type="project" value="UniProtKB-ARBA"/>
</dbReference>
<dbReference type="InterPro" id="IPR001926">
    <property type="entry name" value="TrpB-like_PALP"/>
</dbReference>
<dbReference type="SUPFAM" id="SSF54631">
    <property type="entry name" value="CBS-domain pair"/>
    <property type="match status" value="1"/>
</dbReference>
<evidence type="ECO:0000256" key="3">
    <source>
        <dbReference type="ARBA" id="ARBA00007103"/>
    </source>
</evidence>
<dbReference type="PANTHER" id="PTHR10314">
    <property type="entry name" value="CYSTATHIONINE BETA-SYNTHASE"/>
    <property type="match status" value="1"/>
</dbReference>
<dbReference type="Pfam" id="PF00571">
    <property type="entry name" value="CBS"/>
    <property type="match status" value="1"/>
</dbReference>
<dbReference type="GO" id="GO:0004122">
    <property type="term" value="F:cystathionine beta-synthase activity"/>
    <property type="evidence" value="ECO:0007669"/>
    <property type="project" value="UniProtKB-UniRule"/>
</dbReference>
<dbReference type="InterPro" id="IPR036052">
    <property type="entry name" value="TrpB-like_PALP_sf"/>
</dbReference>
<dbReference type="EMBL" id="JAFLCK010000008">
    <property type="protein sequence ID" value="MBN8660161.1"/>
    <property type="molecule type" value="Genomic_DNA"/>
</dbReference>
<dbReference type="Gene3D" id="3.40.50.1100">
    <property type="match status" value="2"/>
</dbReference>
<evidence type="ECO:0000256" key="11">
    <source>
        <dbReference type="PROSITE-ProRule" id="PRU00703"/>
    </source>
</evidence>
<dbReference type="GO" id="GO:0019343">
    <property type="term" value="P:cysteine biosynthetic process via cystathionine"/>
    <property type="evidence" value="ECO:0007669"/>
    <property type="project" value="InterPro"/>
</dbReference>
<organism evidence="13 14">
    <name type="scientific">Candidatus Obscuribacter phosphatis</name>
    <dbReference type="NCBI Taxonomy" id="1906157"/>
    <lineage>
        <taxon>Bacteria</taxon>
        <taxon>Bacillati</taxon>
        <taxon>Candidatus Melainabacteria</taxon>
        <taxon>Candidatus Obscuribacterales</taxon>
        <taxon>Candidatus Obscuribacteraceae</taxon>
        <taxon>Candidatus Obscuribacter</taxon>
    </lineage>
</organism>
<dbReference type="GO" id="GO:0006535">
    <property type="term" value="P:cysteine biosynthetic process from serine"/>
    <property type="evidence" value="ECO:0007669"/>
    <property type="project" value="InterPro"/>
</dbReference>
<gene>
    <name evidence="13" type="ORF">J0M35_07340</name>
</gene>
<dbReference type="InterPro" id="IPR005857">
    <property type="entry name" value="Cysta_beta_synth"/>
</dbReference>
<dbReference type="CDD" id="cd01561">
    <property type="entry name" value="CBS_like"/>
    <property type="match status" value="1"/>
</dbReference>
<evidence type="ECO:0000256" key="8">
    <source>
        <dbReference type="ARBA" id="ARBA00026192"/>
    </source>
</evidence>
<dbReference type="FunFam" id="3.40.50.1100:FF:000003">
    <property type="entry name" value="Cystathionine beta-synthase"/>
    <property type="match status" value="1"/>
</dbReference>
<evidence type="ECO:0000256" key="5">
    <source>
        <dbReference type="ARBA" id="ARBA00022898"/>
    </source>
</evidence>
<evidence type="ECO:0000256" key="10">
    <source>
        <dbReference type="NCBIfam" id="TIGR01137"/>
    </source>
</evidence>
<dbReference type="AlphaFoldDB" id="A0A8J7PC46"/>
<evidence type="ECO:0000313" key="14">
    <source>
        <dbReference type="Proteomes" id="UP000664277"/>
    </source>
</evidence>
<evidence type="ECO:0000256" key="9">
    <source>
        <dbReference type="ARBA" id="ARBA00047490"/>
    </source>
</evidence>
<accession>A0A8J7PC46</accession>
<proteinExistence type="inferred from homology"/>
<evidence type="ECO:0000313" key="13">
    <source>
        <dbReference type="EMBL" id="MBN8660161.1"/>
    </source>
</evidence>
<keyword evidence="7 13" id="KW-0456">Lyase</keyword>
<dbReference type="InterPro" id="IPR046342">
    <property type="entry name" value="CBS_dom_sf"/>
</dbReference>
<dbReference type="SUPFAM" id="SSF53686">
    <property type="entry name" value="Tryptophan synthase beta subunit-like PLP-dependent enzymes"/>
    <property type="match status" value="1"/>
</dbReference>
<comment type="pathway">
    <text evidence="2">Amino-acid biosynthesis; L-cysteine biosynthesis; L-cysteine from L-homocysteine and L-serine: step 1/2.</text>
</comment>
<dbReference type="UniPathway" id="UPA00136">
    <property type="reaction ID" value="UER00201"/>
</dbReference>
<dbReference type="InterPro" id="IPR050214">
    <property type="entry name" value="Cys_Synth/Cystath_Beta-Synth"/>
</dbReference>
<comment type="caution">
    <text evidence="13">The sequence shown here is derived from an EMBL/GenBank/DDBJ whole genome shotgun (WGS) entry which is preliminary data.</text>
</comment>
<comment type="catalytic activity">
    <reaction evidence="9">
        <text>L-homocysteine + L-serine = L,L-cystathionine + H2O</text>
        <dbReference type="Rhea" id="RHEA:10112"/>
        <dbReference type="ChEBI" id="CHEBI:15377"/>
        <dbReference type="ChEBI" id="CHEBI:33384"/>
        <dbReference type="ChEBI" id="CHEBI:58161"/>
        <dbReference type="ChEBI" id="CHEBI:58199"/>
        <dbReference type="EC" id="4.2.1.22"/>
    </reaction>
</comment>
<keyword evidence="5" id="KW-0663">Pyridoxal phosphate</keyword>
<dbReference type="SMART" id="SM00116">
    <property type="entry name" value="CBS"/>
    <property type="match status" value="1"/>
</dbReference>
<keyword evidence="6 11" id="KW-0129">CBS domain</keyword>
<evidence type="ECO:0000256" key="7">
    <source>
        <dbReference type="ARBA" id="ARBA00023239"/>
    </source>
</evidence>
<dbReference type="PROSITE" id="PS00901">
    <property type="entry name" value="CYS_SYNTHASE"/>
    <property type="match status" value="1"/>
</dbReference>
<dbReference type="PROSITE" id="PS51371">
    <property type="entry name" value="CBS"/>
    <property type="match status" value="1"/>
</dbReference>
<dbReference type="GO" id="GO:0005737">
    <property type="term" value="C:cytoplasm"/>
    <property type="evidence" value="ECO:0007669"/>
    <property type="project" value="InterPro"/>
</dbReference>
<dbReference type="EC" id="4.2.1.22" evidence="4 10"/>
<dbReference type="InterPro" id="IPR001216">
    <property type="entry name" value="P-phosphate_BS"/>
</dbReference>
<dbReference type="Gene3D" id="3.10.580.10">
    <property type="entry name" value="CBS-domain"/>
    <property type="match status" value="1"/>
</dbReference>
<dbReference type="FunFam" id="3.40.50.1100:FF:000118">
    <property type="entry name" value="Related to CYS4-cystathionine beta-synthase"/>
    <property type="match status" value="1"/>
</dbReference>
<reference evidence="13" key="1">
    <citation type="submission" date="2021-02" db="EMBL/GenBank/DDBJ databases">
        <title>Genome-Resolved Metagenomics of a Microbial Community Performing Photosynthetic Biological Nutrient Removal.</title>
        <authorList>
            <person name="Mcdaniel E.A."/>
        </authorList>
    </citation>
    <scope>NUCLEOTIDE SEQUENCE</scope>
    <source>
        <strain evidence="13">UWPOB_OBS1</strain>
    </source>
</reference>
<dbReference type="Pfam" id="PF00291">
    <property type="entry name" value="PALP"/>
    <property type="match status" value="1"/>
</dbReference>
<evidence type="ECO:0000256" key="6">
    <source>
        <dbReference type="ARBA" id="ARBA00023122"/>
    </source>
</evidence>
<comment type="cofactor">
    <cofactor evidence="1">
        <name>pyridoxal 5'-phosphate</name>
        <dbReference type="ChEBI" id="CHEBI:597326"/>
    </cofactor>
</comment>
<evidence type="ECO:0000256" key="4">
    <source>
        <dbReference type="ARBA" id="ARBA00012041"/>
    </source>
</evidence>
<dbReference type="NCBIfam" id="TIGR01137">
    <property type="entry name" value="cysta_beta"/>
    <property type="match status" value="1"/>
</dbReference>
<feature type="domain" description="CBS" evidence="12">
    <location>
        <begin position="337"/>
        <end position="394"/>
    </location>
</feature>
<dbReference type="InterPro" id="IPR000644">
    <property type="entry name" value="CBS_dom"/>
</dbReference>
<sequence>MKYCENILETIGSTPLVKLNKVCQGLKPTILAKVEVFNPGGSIKDRPSLKMIEEAEKAGLLKPGGTIIEPTSGNTGSALAQIAAVRGYRCILICPDKVAPEKINLLKAYGAEVVMVPSTVSAGSPESYYSVANRLTMEIPGAFQPNQFANPNNPLAHYQSTGPEIWEATGGKITCLVAGAGTGGTISGTAKYLKEKNPNIKIVGADPEGSIYSGDTPGSYKVEGIGEDFIPRNADLKIVDHFERVSDKESFNMARRLAREEGLLIGGSCGTATVAALRVAETMTEKDVIVVILPDGGRGYLSKVYSEDWMRENGFLPASGMSFYAKDLIDEKVKDGRVPPMITVRPDDTVQRAIELMEQYQIDQIPVITEAGQNVGHINDLVAMQIVFERKHPETTHISSVMGRPYPQVDEGVEIDAVYRQFKLGTPMVILTRAGKAAGVLTKFDIVQHLKSETGVEPGKKHSKKEKATV</sequence>
<protein>
    <recommendedName>
        <fullName evidence="8 10">Cystathionine beta-synthase</fullName>
        <ecNumber evidence="4 10">4.2.1.22</ecNumber>
    </recommendedName>
</protein>
<name>A0A8J7PC46_9BACT</name>